<dbReference type="AlphaFoldDB" id="A0A517ND62"/>
<dbReference type="KEGG" id="rlc:K227x_34700"/>
<keyword evidence="2" id="KW-1185">Reference proteome</keyword>
<accession>A0A517ND62</accession>
<proteinExistence type="predicted"/>
<protein>
    <submittedName>
        <fullName evidence="1">Uncharacterized protein</fullName>
    </submittedName>
</protein>
<dbReference type="Proteomes" id="UP000318538">
    <property type="component" value="Chromosome"/>
</dbReference>
<sequence>MVDQAAPEAGFVSDFLSIPFVNLCSVVILNRNDRVPSLFTSWHYNPSFLGRVRNRIGY</sequence>
<organism evidence="1 2">
    <name type="scientific">Rubripirellula lacrimiformis</name>
    <dbReference type="NCBI Taxonomy" id="1930273"/>
    <lineage>
        <taxon>Bacteria</taxon>
        <taxon>Pseudomonadati</taxon>
        <taxon>Planctomycetota</taxon>
        <taxon>Planctomycetia</taxon>
        <taxon>Pirellulales</taxon>
        <taxon>Pirellulaceae</taxon>
        <taxon>Rubripirellula</taxon>
    </lineage>
</organism>
<dbReference type="EMBL" id="CP036525">
    <property type="protein sequence ID" value="QDT05072.1"/>
    <property type="molecule type" value="Genomic_DNA"/>
</dbReference>
<reference evidence="1 2" key="1">
    <citation type="submission" date="2019-02" db="EMBL/GenBank/DDBJ databases">
        <title>Deep-cultivation of Planctomycetes and their phenomic and genomic characterization uncovers novel biology.</title>
        <authorList>
            <person name="Wiegand S."/>
            <person name="Jogler M."/>
            <person name="Boedeker C."/>
            <person name="Pinto D."/>
            <person name="Vollmers J."/>
            <person name="Rivas-Marin E."/>
            <person name="Kohn T."/>
            <person name="Peeters S.H."/>
            <person name="Heuer A."/>
            <person name="Rast P."/>
            <person name="Oberbeckmann S."/>
            <person name="Bunk B."/>
            <person name="Jeske O."/>
            <person name="Meyerdierks A."/>
            <person name="Storesund J.E."/>
            <person name="Kallscheuer N."/>
            <person name="Luecker S."/>
            <person name="Lage O.M."/>
            <person name="Pohl T."/>
            <person name="Merkel B.J."/>
            <person name="Hornburger P."/>
            <person name="Mueller R.-W."/>
            <person name="Bruemmer F."/>
            <person name="Labrenz M."/>
            <person name="Spormann A.M."/>
            <person name="Op den Camp H."/>
            <person name="Overmann J."/>
            <person name="Amann R."/>
            <person name="Jetten M.S.M."/>
            <person name="Mascher T."/>
            <person name="Medema M.H."/>
            <person name="Devos D.P."/>
            <person name="Kaster A.-K."/>
            <person name="Ovreas L."/>
            <person name="Rohde M."/>
            <person name="Galperin M.Y."/>
            <person name="Jogler C."/>
        </authorList>
    </citation>
    <scope>NUCLEOTIDE SEQUENCE [LARGE SCALE GENOMIC DNA]</scope>
    <source>
        <strain evidence="1 2">K22_7</strain>
    </source>
</reference>
<evidence type="ECO:0000313" key="1">
    <source>
        <dbReference type="EMBL" id="QDT05072.1"/>
    </source>
</evidence>
<evidence type="ECO:0000313" key="2">
    <source>
        <dbReference type="Proteomes" id="UP000318538"/>
    </source>
</evidence>
<name>A0A517ND62_9BACT</name>
<gene>
    <name evidence="1" type="ORF">K227x_34700</name>
</gene>